<comment type="caution">
    <text evidence="2">The sequence shown here is derived from an EMBL/GenBank/DDBJ whole genome shotgun (WGS) entry which is preliminary data.</text>
</comment>
<accession>S9PQ86</accession>
<protein>
    <submittedName>
        <fullName evidence="2">Uncharacterized protein</fullName>
    </submittedName>
</protein>
<organism evidence="2 3">
    <name type="scientific">Cystobacter fuscus (strain ATCC 25194 / DSM 2262 / NBRC 100088 / M29)</name>
    <dbReference type="NCBI Taxonomy" id="1242864"/>
    <lineage>
        <taxon>Bacteria</taxon>
        <taxon>Pseudomonadati</taxon>
        <taxon>Myxococcota</taxon>
        <taxon>Myxococcia</taxon>
        <taxon>Myxococcales</taxon>
        <taxon>Cystobacterineae</taxon>
        <taxon>Archangiaceae</taxon>
        <taxon>Cystobacter</taxon>
    </lineage>
</organism>
<evidence type="ECO:0000256" key="1">
    <source>
        <dbReference type="SAM" id="MobiDB-lite"/>
    </source>
</evidence>
<evidence type="ECO:0000313" key="3">
    <source>
        <dbReference type="Proteomes" id="UP000011682"/>
    </source>
</evidence>
<evidence type="ECO:0000313" key="2">
    <source>
        <dbReference type="EMBL" id="EPX65191.1"/>
    </source>
</evidence>
<feature type="region of interest" description="Disordered" evidence="1">
    <location>
        <begin position="1"/>
        <end position="39"/>
    </location>
</feature>
<gene>
    <name evidence="2" type="ORF">D187_000616</name>
</gene>
<dbReference type="EMBL" id="ANAH02000001">
    <property type="protein sequence ID" value="EPX65191.1"/>
    <property type="molecule type" value="Genomic_DNA"/>
</dbReference>
<sequence>MDEPSARAAWPPRGPEVGALEGTEQVGGWRAEITAGTSL</sequence>
<reference evidence="2" key="1">
    <citation type="submission" date="2013-05" db="EMBL/GenBank/DDBJ databases">
        <title>Genome assembly of Cystobacter fuscus DSM 2262.</title>
        <authorList>
            <person name="Sharma G."/>
            <person name="Khatri I."/>
            <person name="Kaur C."/>
            <person name="Mayilraj S."/>
            <person name="Subramanian S."/>
        </authorList>
    </citation>
    <scope>NUCLEOTIDE SEQUENCE [LARGE SCALE GENOMIC DNA]</scope>
    <source>
        <strain evidence="2">DSM 2262</strain>
    </source>
</reference>
<name>S9PQ86_CYSF2</name>
<dbReference type="Proteomes" id="UP000011682">
    <property type="component" value="Unassembled WGS sequence"/>
</dbReference>
<dbReference type="AlphaFoldDB" id="S9PQ86"/>
<proteinExistence type="predicted"/>
<keyword evidence="3" id="KW-1185">Reference proteome</keyword>